<dbReference type="AlphaFoldDB" id="A0A167CNQ5"/>
<proteinExistence type="predicted"/>
<name>A0A167CNQ5_COLIC</name>
<organism evidence="2 3">
    <name type="scientific">Colletotrichum incanum</name>
    <name type="common">Soybean anthracnose fungus</name>
    <dbReference type="NCBI Taxonomy" id="1573173"/>
    <lineage>
        <taxon>Eukaryota</taxon>
        <taxon>Fungi</taxon>
        <taxon>Dikarya</taxon>
        <taxon>Ascomycota</taxon>
        <taxon>Pezizomycotina</taxon>
        <taxon>Sordariomycetes</taxon>
        <taxon>Hypocreomycetidae</taxon>
        <taxon>Glomerellales</taxon>
        <taxon>Glomerellaceae</taxon>
        <taxon>Colletotrichum</taxon>
        <taxon>Colletotrichum spaethianum species complex</taxon>
    </lineage>
</organism>
<dbReference type="EMBL" id="LFIW01001278">
    <property type="protein sequence ID" value="KZL82830.1"/>
    <property type="molecule type" value="Genomic_DNA"/>
</dbReference>
<evidence type="ECO:0000313" key="3">
    <source>
        <dbReference type="Proteomes" id="UP000076584"/>
    </source>
</evidence>
<dbReference type="Proteomes" id="UP000076584">
    <property type="component" value="Unassembled WGS sequence"/>
</dbReference>
<protein>
    <submittedName>
        <fullName evidence="2">C6 finger domain-containing protein</fullName>
    </submittedName>
</protein>
<keyword evidence="3" id="KW-1185">Reference proteome</keyword>
<evidence type="ECO:0000256" key="1">
    <source>
        <dbReference type="SAM" id="MobiDB-lite"/>
    </source>
</evidence>
<feature type="region of interest" description="Disordered" evidence="1">
    <location>
        <begin position="92"/>
        <end position="111"/>
    </location>
</feature>
<evidence type="ECO:0000313" key="2">
    <source>
        <dbReference type="EMBL" id="KZL82830.1"/>
    </source>
</evidence>
<sequence>MSTPQASSTNGSSKLEQATLDDLVSWLQRLSIIHLCYCDEPSALLLHLQHGTGSGYSCARDTTSSIDLLKYAFNPIILKAMQYVRSVALDTRTDSRLTSKVPDMSEQQKEI</sequence>
<comment type="caution">
    <text evidence="2">The sequence shown here is derived from an EMBL/GenBank/DDBJ whole genome shotgun (WGS) entry which is preliminary data.</text>
</comment>
<accession>A0A167CNQ5</accession>
<dbReference type="STRING" id="1573173.A0A167CNQ5"/>
<reference evidence="2 3" key="1">
    <citation type="submission" date="2015-06" db="EMBL/GenBank/DDBJ databases">
        <title>Survival trade-offs in plant roots during colonization by closely related pathogenic and mutualistic fungi.</title>
        <authorList>
            <person name="Hacquard S."/>
            <person name="Kracher B."/>
            <person name="Hiruma K."/>
            <person name="Weinman A."/>
            <person name="Muench P."/>
            <person name="Garrido Oter R."/>
            <person name="Ver Loren van Themaat E."/>
            <person name="Dallerey J.-F."/>
            <person name="Damm U."/>
            <person name="Henrissat B."/>
            <person name="Lespinet O."/>
            <person name="Thon M."/>
            <person name="Kemen E."/>
            <person name="McHardy A.C."/>
            <person name="Schulze-Lefert P."/>
            <person name="O'Connell R.J."/>
        </authorList>
    </citation>
    <scope>NUCLEOTIDE SEQUENCE [LARGE SCALE GENOMIC DNA]</scope>
    <source>
        <strain evidence="2 3">MAFF 238704</strain>
    </source>
</reference>
<gene>
    <name evidence="2" type="ORF">CI238_13401</name>
</gene>